<reference evidence="6" key="1">
    <citation type="submission" date="2019-06" db="EMBL/GenBank/DDBJ databases">
        <authorList>
            <person name="Zheng W."/>
        </authorList>
    </citation>
    <scope>NUCLEOTIDE SEQUENCE</scope>
    <source>
        <strain evidence="6">QDHG01</strain>
    </source>
</reference>
<comment type="subcellular location">
    <subcellularLocation>
        <location evidence="1">Nucleus</location>
        <location evidence="1">Nucleolus</location>
    </subcellularLocation>
</comment>
<name>A0A8J8NIC7_HALGN</name>
<evidence type="ECO:0000256" key="4">
    <source>
        <dbReference type="SAM" id="MobiDB-lite"/>
    </source>
</evidence>
<dbReference type="GO" id="GO:0006396">
    <property type="term" value="P:RNA processing"/>
    <property type="evidence" value="ECO:0007669"/>
    <property type="project" value="InterPro"/>
</dbReference>
<dbReference type="GO" id="GO:0003723">
    <property type="term" value="F:RNA binding"/>
    <property type="evidence" value="ECO:0007669"/>
    <property type="project" value="InterPro"/>
</dbReference>
<dbReference type="Gene3D" id="2.40.50.140">
    <property type="entry name" value="Nucleic acid-binding proteins"/>
    <property type="match status" value="1"/>
</dbReference>
<dbReference type="PANTHER" id="PTHR12686">
    <property type="entry name" value="3'-5' EXORIBONUCLEASE CSL4-RELATED"/>
    <property type="match status" value="1"/>
</dbReference>
<sequence length="141" mass="15464">MCASDSPKVEPNFVKAEILAVCDAEEGSKSHILKTTFQGIIFKENARAFDHEGVDLYQCFRPNDIIRASVIMEQGGGKESSTQLSTASDDCLGVIFARCEETGMLMVPRSFHSSQCPESGIRERRKNAKPPSNVLQAPVLD</sequence>
<evidence type="ECO:0000313" key="7">
    <source>
        <dbReference type="Proteomes" id="UP000785679"/>
    </source>
</evidence>
<evidence type="ECO:0000259" key="5">
    <source>
        <dbReference type="Pfam" id="PF10447"/>
    </source>
</evidence>
<dbReference type="InterPro" id="IPR012340">
    <property type="entry name" value="NA-bd_OB-fold"/>
</dbReference>
<feature type="region of interest" description="Disordered" evidence="4">
    <location>
        <begin position="116"/>
        <end position="141"/>
    </location>
</feature>
<accession>A0A8J8NIC7</accession>
<evidence type="ECO:0000256" key="3">
    <source>
        <dbReference type="ARBA" id="ARBA00022835"/>
    </source>
</evidence>
<dbReference type="SUPFAM" id="SSF50249">
    <property type="entry name" value="Nucleic acid-binding proteins"/>
    <property type="match status" value="1"/>
</dbReference>
<proteinExistence type="predicted"/>
<keyword evidence="2" id="KW-0963">Cytoplasm</keyword>
<dbReference type="PANTHER" id="PTHR12686:SF8">
    <property type="entry name" value="EXOSOME COMPLEX COMPONENT CSL4"/>
    <property type="match status" value="1"/>
</dbReference>
<keyword evidence="3" id="KW-0271">Exosome</keyword>
<dbReference type="InterPro" id="IPR019495">
    <property type="entry name" value="EXOSC1_C"/>
</dbReference>
<dbReference type="OrthoDB" id="440760at2759"/>
<comment type="caution">
    <text evidence="6">The sequence shown here is derived from an EMBL/GenBank/DDBJ whole genome shotgun (WGS) entry which is preliminary data.</text>
</comment>
<protein>
    <recommendedName>
        <fullName evidence="5">Exosome complex component CSL4 C-terminal domain-containing protein</fullName>
    </recommendedName>
</protein>
<dbReference type="InterPro" id="IPR039771">
    <property type="entry name" value="Csl4"/>
</dbReference>
<gene>
    <name evidence="6" type="ORF">FGO68_gene10794</name>
</gene>
<dbReference type="Proteomes" id="UP000785679">
    <property type="component" value="Unassembled WGS sequence"/>
</dbReference>
<organism evidence="6 7">
    <name type="scientific">Halteria grandinella</name>
    <dbReference type="NCBI Taxonomy" id="5974"/>
    <lineage>
        <taxon>Eukaryota</taxon>
        <taxon>Sar</taxon>
        <taxon>Alveolata</taxon>
        <taxon>Ciliophora</taxon>
        <taxon>Intramacronucleata</taxon>
        <taxon>Spirotrichea</taxon>
        <taxon>Stichotrichia</taxon>
        <taxon>Sporadotrichida</taxon>
        <taxon>Halteriidae</taxon>
        <taxon>Halteria</taxon>
    </lineage>
</organism>
<dbReference type="GO" id="GO:0000176">
    <property type="term" value="C:nuclear exosome (RNase complex)"/>
    <property type="evidence" value="ECO:0007669"/>
    <property type="project" value="TreeGrafter"/>
</dbReference>
<evidence type="ECO:0000313" key="6">
    <source>
        <dbReference type="EMBL" id="TNV75721.1"/>
    </source>
</evidence>
<dbReference type="EMBL" id="RRYP01014984">
    <property type="protein sequence ID" value="TNV75721.1"/>
    <property type="molecule type" value="Genomic_DNA"/>
</dbReference>
<feature type="domain" description="Exosome complex component CSL4 C-terminal" evidence="5">
    <location>
        <begin position="28"/>
        <end position="71"/>
    </location>
</feature>
<evidence type="ECO:0000256" key="1">
    <source>
        <dbReference type="ARBA" id="ARBA00004604"/>
    </source>
</evidence>
<dbReference type="GO" id="GO:0005730">
    <property type="term" value="C:nucleolus"/>
    <property type="evidence" value="ECO:0007669"/>
    <property type="project" value="UniProtKB-SubCell"/>
</dbReference>
<dbReference type="Pfam" id="PF10447">
    <property type="entry name" value="EXOSC1"/>
    <property type="match status" value="1"/>
</dbReference>
<dbReference type="GO" id="GO:0005737">
    <property type="term" value="C:cytoplasm"/>
    <property type="evidence" value="ECO:0007669"/>
    <property type="project" value="TreeGrafter"/>
</dbReference>
<keyword evidence="7" id="KW-1185">Reference proteome</keyword>
<dbReference type="AlphaFoldDB" id="A0A8J8NIC7"/>
<evidence type="ECO:0000256" key="2">
    <source>
        <dbReference type="ARBA" id="ARBA00022490"/>
    </source>
</evidence>